<dbReference type="Pfam" id="PF08822">
    <property type="entry name" value="DUF1804"/>
    <property type="match status" value="1"/>
</dbReference>
<dbReference type="EMBL" id="WJXO01000004">
    <property type="protein sequence ID" value="MRN39404.1"/>
    <property type="molecule type" value="Genomic_DNA"/>
</dbReference>
<dbReference type="InterPro" id="IPR014926">
    <property type="entry name" value="Phage_D3112_Orf24"/>
</dbReference>
<dbReference type="Proteomes" id="UP000486297">
    <property type="component" value="Unassembled WGS sequence"/>
</dbReference>
<gene>
    <name evidence="1" type="ORF">GJU80_10785</name>
    <name evidence="2" type="ORF">GJU80_13210</name>
</gene>
<evidence type="ECO:0000313" key="3">
    <source>
        <dbReference type="Proteomes" id="UP000486297"/>
    </source>
</evidence>
<evidence type="ECO:0000313" key="2">
    <source>
        <dbReference type="EMBL" id="MRN39404.1"/>
    </source>
</evidence>
<proteinExistence type="predicted"/>
<dbReference type="AlphaFoldDB" id="A0A5Q3S2A6"/>
<comment type="caution">
    <text evidence="1">The sequence shown here is derived from an EMBL/GenBank/DDBJ whole genome shotgun (WGS) entry which is preliminary data.</text>
</comment>
<organism evidence="1 3">
    <name type="scientific">Neisseria brasiliensis</name>
    <dbReference type="NCBI Taxonomy" id="2666100"/>
    <lineage>
        <taxon>Bacteria</taxon>
        <taxon>Pseudomonadati</taxon>
        <taxon>Pseudomonadota</taxon>
        <taxon>Betaproteobacteria</taxon>
        <taxon>Neisseriales</taxon>
        <taxon>Neisseriaceae</taxon>
        <taxon>Neisseria</taxon>
    </lineage>
</organism>
<dbReference type="RefSeq" id="WP_097784608.1">
    <property type="nucleotide sequence ID" value="NZ_CP046027.1"/>
</dbReference>
<name>A0A5Q3S2A6_9NEIS</name>
<accession>A0A5Q3S2A6</accession>
<dbReference type="EMBL" id="WJXO01000001">
    <property type="protein sequence ID" value="MRN38944.1"/>
    <property type="molecule type" value="Genomic_DNA"/>
</dbReference>
<reference evidence="1" key="1">
    <citation type="journal article" name="Emerg. Infect. Dis.">
        <title>Two cases of a newly characterized neisseria species.</title>
        <authorList>
            <person name="Mustapha M."/>
            <person name="Lemos A.P.S."/>
            <person name="Harrison L.H."/>
            <person name="Vantyne D."/>
            <person name="Sacchi C.T."/>
        </authorList>
    </citation>
    <scope>NUCLEOTIDE SEQUENCE</scope>
    <source>
        <strain evidence="1">N.95.16</strain>
    </source>
</reference>
<sequence>MAHPQEKRERLRQLYVSGAQTLETAAIMCEVPQATARSWKRADKEKGNDWDKLRAAYTLAGGGIEDLSRAMLAGFMVQYNSTMTMLQDSSIEDLTPSDRAKMLASLADAFTKTVAANARVMPETSKLATALELIEFLMVFVQEKHPKHLAAFVEVLEPFGVEVERKFG</sequence>
<evidence type="ECO:0000313" key="1">
    <source>
        <dbReference type="EMBL" id="MRN38944.1"/>
    </source>
</evidence>
<protein>
    <submittedName>
        <fullName evidence="1">DUF1804 family protein</fullName>
    </submittedName>
</protein>
<keyword evidence="3" id="KW-1185">Reference proteome</keyword>